<feature type="domain" description="Methyltransferase" evidence="6">
    <location>
        <begin position="23"/>
        <end position="65"/>
    </location>
</feature>
<evidence type="ECO:0000256" key="1">
    <source>
        <dbReference type="ARBA" id="ARBA00004953"/>
    </source>
</evidence>
<proteinExistence type="predicted"/>
<evidence type="ECO:0000313" key="8">
    <source>
        <dbReference type="Proteomes" id="UP001220010"/>
    </source>
</evidence>
<evidence type="ECO:0000256" key="3">
    <source>
        <dbReference type="ARBA" id="ARBA00022603"/>
    </source>
</evidence>
<name>A0ABT5X8W1_9EURY</name>
<dbReference type="GO" id="GO:0032259">
    <property type="term" value="P:methylation"/>
    <property type="evidence" value="ECO:0007669"/>
    <property type="project" value="UniProtKB-KW"/>
</dbReference>
<evidence type="ECO:0000313" key="7">
    <source>
        <dbReference type="EMBL" id="MDF0591116.1"/>
    </source>
</evidence>
<keyword evidence="2" id="KW-0169">Cobalamin biosynthesis</keyword>
<comment type="pathway">
    <text evidence="1">Cofactor biosynthesis; adenosylcobalamin biosynthesis.</text>
</comment>
<evidence type="ECO:0000256" key="4">
    <source>
        <dbReference type="ARBA" id="ARBA00022679"/>
    </source>
</evidence>
<dbReference type="SUPFAM" id="SSF53335">
    <property type="entry name" value="S-adenosyl-L-methionine-dependent methyltransferases"/>
    <property type="match status" value="1"/>
</dbReference>
<keyword evidence="8" id="KW-1185">Reference proteome</keyword>
<dbReference type="Gene3D" id="3.40.50.150">
    <property type="entry name" value="Vaccinia Virus protein VP39"/>
    <property type="match status" value="1"/>
</dbReference>
<dbReference type="PANTHER" id="PTHR43182">
    <property type="entry name" value="COBALT-PRECORRIN-6B C(15)-METHYLTRANSFERASE (DECARBOXYLATING)"/>
    <property type="match status" value="1"/>
</dbReference>
<protein>
    <submittedName>
        <fullName evidence="7">Methyltransferase domain-containing protein</fullName>
    </submittedName>
</protein>
<dbReference type="Proteomes" id="UP001220010">
    <property type="component" value="Unassembled WGS sequence"/>
</dbReference>
<dbReference type="InterPro" id="IPR029063">
    <property type="entry name" value="SAM-dependent_MTases_sf"/>
</dbReference>
<dbReference type="GO" id="GO:0008168">
    <property type="term" value="F:methyltransferase activity"/>
    <property type="evidence" value="ECO:0007669"/>
    <property type="project" value="UniProtKB-KW"/>
</dbReference>
<dbReference type="PANTHER" id="PTHR43182:SF1">
    <property type="entry name" value="COBALT-PRECORRIN-7 C(5)-METHYLTRANSFERASE"/>
    <property type="match status" value="1"/>
</dbReference>
<dbReference type="RefSeq" id="WP_316966855.1">
    <property type="nucleotide sequence ID" value="NZ_JARFPK010000027.1"/>
</dbReference>
<dbReference type="InterPro" id="IPR050714">
    <property type="entry name" value="Cobalamin_biosynth_MTase"/>
</dbReference>
<keyword evidence="3 7" id="KW-0489">Methyltransferase</keyword>
<evidence type="ECO:0000256" key="5">
    <source>
        <dbReference type="ARBA" id="ARBA00022691"/>
    </source>
</evidence>
<accession>A0ABT5X8W1</accession>
<keyword evidence="4" id="KW-0808">Transferase</keyword>
<comment type="caution">
    <text evidence="7">The sequence shown here is derived from an EMBL/GenBank/DDBJ whole genome shotgun (WGS) entry which is preliminary data.</text>
</comment>
<sequence length="176" mass="18625">MKLPGTATQPENVHIAVGKLDIRPGMAFLDIGCGSGAVSFAAARFTDRIYGIDRRSEAVEISKGRVPTGTFLCGEAGEMIPTLPEIDRCFIGGTRGIEAFFPALMERLSPGAVVVADLARIGMASKVATLMKGAGIYEELLQIGIFRGYDLAGDVALRPENPIFMVVGRLPGGRSP</sequence>
<dbReference type="CDD" id="cd02440">
    <property type="entry name" value="AdoMet_MTases"/>
    <property type="match status" value="1"/>
</dbReference>
<keyword evidence="5" id="KW-0949">S-adenosyl-L-methionine</keyword>
<gene>
    <name evidence="7" type="ORF">P0O15_08035</name>
</gene>
<dbReference type="InterPro" id="IPR025714">
    <property type="entry name" value="Methyltranfer_dom"/>
</dbReference>
<evidence type="ECO:0000256" key="2">
    <source>
        <dbReference type="ARBA" id="ARBA00022573"/>
    </source>
</evidence>
<evidence type="ECO:0000259" key="6">
    <source>
        <dbReference type="Pfam" id="PF13847"/>
    </source>
</evidence>
<dbReference type="EMBL" id="JARFPK010000027">
    <property type="protein sequence ID" value="MDF0591116.1"/>
    <property type="molecule type" value="Genomic_DNA"/>
</dbReference>
<organism evidence="7 8">
    <name type="scientific">Candidatus Methanocrinis natronophilus</name>
    <dbReference type="NCBI Taxonomy" id="3033396"/>
    <lineage>
        <taxon>Archaea</taxon>
        <taxon>Methanobacteriati</taxon>
        <taxon>Methanobacteriota</taxon>
        <taxon>Stenosarchaea group</taxon>
        <taxon>Methanomicrobia</taxon>
        <taxon>Methanotrichales</taxon>
        <taxon>Methanotrichaceae</taxon>
        <taxon>Methanocrinis</taxon>
    </lineage>
</organism>
<reference evidence="7 8" key="1">
    <citation type="submission" date="2023-03" db="EMBL/GenBank/DDBJ databases">
        <title>WGS of Methanotrichaceae archaeon Mx.</title>
        <authorList>
            <person name="Sorokin D.Y."/>
            <person name="Merkel A.Y."/>
        </authorList>
    </citation>
    <scope>NUCLEOTIDE SEQUENCE [LARGE SCALE GENOMIC DNA]</scope>
    <source>
        <strain evidence="7 8">Mx</strain>
    </source>
</reference>
<dbReference type="Pfam" id="PF13847">
    <property type="entry name" value="Methyltransf_31"/>
    <property type="match status" value="1"/>
</dbReference>